<accession>A0A0M3HIA7</accession>
<dbReference type="GO" id="GO:0006811">
    <property type="term" value="P:monoatomic ion transport"/>
    <property type="evidence" value="ECO:0007669"/>
    <property type="project" value="InterPro"/>
</dbReference>
<dbReference type="AlphaFoldDB" id="A0A0M3HIA7"/>
<organism evidence="2 3">
    <name type="scientific">Ascaris lumbricoides</name>
    <name type="common">Giant roundworm</name>
    <dbReference type="NCBI Taxonomy" id="6252"/>
    <lineage>
        <taxon>Eukaryota</taxon>
        <taxon>Metazoa</taxon>
        <taxon>Ecdysozoa</taxon>
        <taxon>Nematoda</taxon>
        <taxon>Chromadorea</taxon>
        <taxon>Rhabditida</taxon>
        <taxon>Spirurina</taxon>
        <taxon>Ascaridomorpha</taxon>
        <taxon>Ascaridoidea</taxon>
        <taxon>Ascarididae</taxon>
        <taxon>Ascaris</taxon>
    </lineage>
</organism>
<keyword evidence="2" id="KW-1185">Reference proteome</keyword>
<dbReference type="Proteomes" id="UP000036681">
    <property type="component" value="Unplaced"/>
</dbReference>
<dbReference type="GO" id="GO:0016020">
    <property type="term" value="C:membrane"/>
    <property type="evidence" value="ECO:0007669"/>
    <property type="project" value="InterPro"/>
</dbReference>
<evidence type="ECO:0000313" key="2">
    <source>
        <dbReference type="Proteomes" id="UP000036681"/>
    </source>
</evidence>
<evidence type="ECO:0000313" key="3">
    <source>
        <dbReference type="WBParaSite" id="ALUE_0000125201-mRNA-1"/>
    </source>
</evidence>
<evidence type="ECO:0000259" key="1">
    <source>
        <dbReference type="Pfam" id="PF03522"/>
    </source>
</evidence>
<dbReference type="WBParaSite" id="ALUE_0000125201-mRNA-1">
    <property type="protein sequence ID" value="ALUE_0000125201-mRNA-1"/>
    <property type="gene ID" value="ALUE_0000125201"/>
</dbReference>
<dbReference type="Pfam" id="PF03522">
    <property type="entry name" value="SLC12"/>
    <property type="match status" value="1"/>
</dbReference>
<reference evidence="3" key="1">
    <citation type="submission" date="2017-02" db="UniProtKB">
        <authorList>
            <consortium name="WormBaseParasite"/>
        </authorList>
    </citation>
    <scope>IDENTIFICATION</scope>
</reference>
<proteinExistence type="predicted"/>
<feature type="domain" description="SLC12A transporter C-terminal" evidence="1">
    <location>
        <begin position="6"/>
        <end position="59"/>
    </location>
</feature>
<name>A0A0M3HIA7_ASCLU</name>
<dbReference type="GO" id="GO:0022857">
    <property type="term" value="F:transmembrane transporter activity"/>
    <property type="evidence" value="ECO:0007669"/>
    <property type="project" value="InterPro"/>
</dbReference>
<protein>
    <submittedName>
        <fullName evidence="3">SLC12 domain-containing protein</fullName>
    </submittedName>
</protein>
<dbReference type="InterPro" id="IPR018491">
    <property type="entry name" value="SLC12_C"/>
</dbReference>
<sequence>METVIQGARMRVFTISTSSRTMEQEQRSMAALLSKFRIDFSDVSVIPDIGRKPKAQTIIWALLKLANLLELINIYFFEN</sequence>